<dbReference type="InterPro" id="IPR058536">
    <property type="entry name" value="Ig_CFAP65_4th"/>
</dbReference>
<feature type="domain" description="CFAP65 fourth Ig-like" evidence="8">
    <location>
        <begin position="404"/>
        <end position="497"/>
    </location>
</feature>
<keyword evidence="9" id="KW-1185">Reference proteome</keyword>
<dbReference type="RefSeq" id="XP_060049853.1">
    <property type="nucleotide sequence ID" value="XM_060193870.1"/>
</dbReference>
<evidence type="ECO:0000259" key="7">
    <source>
        <dbReference type="Pfam" id="PF22544"/>
    </source>
</evidence>
<dbReference type="Gene3D" id="2.60.40.10">
    <property type="entry name" value="Immunoglobulins"/>
    <property type="match status" value="4"/>
</dbReference>
<dbReference type="Pfam" id="PF22544">
    <property type="entry name" value="HYDIN_VesB_CFA65-like_Ig"/>
    <property type="match status" value="1"/>
</dbReference>
<dbReference type="InterPro" id="IPR053879">
    <property type="entry name" value="HYDIN_VesB_CFA65-like_Ig"/>
</dbReference>
<evidence type="ECO:0000256" key="1">
    <source>
        <dbReference type="ARBA" id="ARBA00004138"/>
    </source>
</evidence>
<evidence type="ECO:0000259" key="8">
    <source>
        <dbReference type="Pfam" id="PF24507"/>
    </source>
</evidence>
<keyword evidence="6" id="KW-0812">Transmembrane</keyword>
<keyword evidence="4" id="KW-0969">Cilium</keyword>
<dbReference type="Proteomes" id="UP001652624">
    <property type="component" value="Chromosome 7"/>
</dbReference>
<dbReference type="Pfam" id="PF24507">
    <property type="entry name" value="Ig_CFAP65_4th"/>
    <property type="match status" value="1"/>
</dbReference>
<evidence type="ECO:0000313" key="10">
    <source>
        <dbReference type="RefSeq" id="XP_060049853.1"/>
    </source>
</evidence>
<evidence type="ECO:0000256" key="6">
    <source>
        <dbReference type="SAM" id="Phobius"/>
    </source>
</evidence>
<reference evidence="10" key="1">
    <citation type="submission" date="2025-08" db="UniProtKB">
        <authorList>
            <consortium name="RefSeq"/>
        </authorList>
    </citation>
    <scope>IDENTIFICATION</scope>
</reference>
<dbReference type="InterPro" id="IPR052614">
    <property type="entry name" value="CFAP65"/>
</dbReference>
<evidence type="ECO:0000256" key="4">
    <source>
        <dbReference type="ARBA" id="ARBA00023069"/>
    </source>
</evidence>
<evidence type="ECO:0000256" key="3">
    <source>
        <dbReference type="ARBA" id="ARBA00022490"/>
    </source>
</evidence>
<dbReference type="SUPFAM" id="SSF49354">
    <property type="entry name" value="PapD-like"/>
    <property type="match status" value="1"/>
</dbReference>
<keyword evidence="5" id="KW-0966">Cell projection</keyword>
<dbReference type="InterPro" id="IPR013783">
    <property type="entry name" value="Ig-like_fold"/>
</dbReference>
<accession>A0ABM3XM01</accession>
<name>A0ABM3XM01_ERIEU</name>
<organism evidence="9 10">
    <name type="scientific">Erinaceus europaeus</name>
    <name type="common">Western European hedgehog</name>
    <dbReference type="NCBI Taxonomy" id="9365"/>
    <lineage>
        <taxon>Eukaryota</taxon>
        <taxon>Metazoa</taxon>
        <taxon>Chordata</taxon>
        <taxon>Craniata</taxon>
        <taxon>Vertebrata</taxon>
        <taxon>Euteleostomi</taxon>
        <taxon>Mammalia</taxon>
        <taxon>Eutheria</taxon>
        <taxon>Laurasiatheria</taxon>
        <taxon>Eulipotyphla</taxon>
        <taxon>Erinaceidae</taxon>
        <taxon>Erinaceinae</taxon>
        <taxon>Erinaceus</taxon>
    </lineage>
</organism>
<sequence>MQSAVSSASRPQDSKEWVMYSASFLSASTMVVPTITGNSTAMSACSNSNGSSCSACPEVTNKCFPVKTERVKKKVFWGIKVPELLKWKGWHLGMEVSKNLVLKNLSLSTQKIKYRPPKTKFFFTVIPQPIFLSPGITFTLPIIFRPLEKKEYADQLWFEKEEGAFCVDLRATLPCHTLSCPQSLQLPACAVGDLTEAWFCLDNVGELPTFFTWETSSPFQMLPSTGLLEPSQSCRVKVTFQPTEAGILEVQATCWYGEDSKQRSSLELRAVAKCAQLLVRMKKKRPEDQDAEGAPKLLHFGRVPVGHTTVRQIQLYNPTSVSTSFRIEMAPDVLAGDRTFWCPTEQGTVCAGETKALSVFFRPESLDARTMDYLTVMPCGPASQTLLKLVGFSTGPAVTLQRSCVNFGCVNLGKRSEQPLWIENQSDSVAAFQFALDWQESVFSISPASGMLGARTRLTLYCAFRPCHPIIYFLRVACLLHHQEPVFLDLMGTCHSDSTRPALLRPQHLTWYRTHLARGLSLHPPDVLAIMLKEKKLEQDKDGALMIAAEDAEDTPALQYPLIPPMAEYFFDGTADLTIFPPPVSVEPGEVDFGDCSGSECPNPVPLCLTNHTKGKITVVWTCRDGCPFWVTPQTCDVPPLKSTALRLHFQPPHRNGLFSSQLEAFALYKVHESGEMGGRLPGHWLAVGEAGGVVKGA</sequence>
<keyword evidence="6" id="KW-1133">Transmembrane helix</keyword>
<dbReference type="PANTHER" id="PTHR46127">
    <property type="entry name" value="CILIA- AND FLAGELLA-ASSOCIATED PROTEIN 65"/>
    <property type="match status" value="1"/>
</dbReference>
<proteinExistence type="predicted"/>
<dbReference type="GeneID" id="132539386"/>
<keyword evidence="6" id="KW-0472">Membrane</keyword>
<gene>
    <name evidence="10" type="primary">LOC132539386</name>
</gene>
<evidence type="ECO:0000256" key="2">
    <source>
        <dbReference type="ARBA" id="ARBA00004496"/>
    </source>
</evidence>
<feature type="domain" description="HYDIN/VesB/CFA65-like Ig-like" evidence="7">
    <location>
        <begin position="181"/>
        <end position="269"/>
    </location>
</feature>
<evidence type="ECO:0000313" key="9">
    <source>
        <dbReference type="Proteomes" id="UP001652624"/>
    </source>
</evidence>
<evidence type="ECO:0000256" key="5">
    <source>
        <dbReference type="ARBA" id="ARBA00023273"/>
    </source>
</evidence>
<comment type="subcellular location">
    <subcellularLocation>
        <location evidence="1">Cell projection</location>
        <location evidence="1">Cilium</location>
    </subcellularLocation>
    <subcellularLocation>
        <location evidence="2">Cytoplasm</location>
    </subcellularLocation>
</comment>
<dbReference type="PANTHER" id="PTHR46127:SF1">
    <property type="entry name" value="CILIA- AND FLAGELLA-ASSOCIATED PROTEIN 65"/>
    <property type="match status" value="1"/>
</dbReference>
<protein>
    <submittedName>
        <fullName evidence="10">Cilia- and flagella-associated protein 65-like</fullName>
    </submittedName>
</protein>
<dbReference type="InterPro" id="IPR008962">
    <property type="entry name" value="PapD-like_sf"/>
</dbReference>
<keyword evidence="3" id="KW-0963">Cytoplasm</keyword>
<feature type="transmembrane region" description="Helical" evidence="6">
    <location>
        <begin position="121"/>
        <end position="144"/>
    </location>
</feature>